<dbReference type="EMBL" id="ACBW01000110">
    <property type="protein sequence ID" value="EEF76007.1"/>
    <property type="molecule type" value="Genomic_DNA"/>
</dbReference>
<organism evidence="1 2">
    <name type="scientific">Phocaeicola coprophilus DSM 18228 = JCM 13818</name>
    <dbReference type="NCBI Taxonomy" id="547042"/>
    <lineage>
        <taxon>Bacteria</taxon>
        <taxon>Pseudomonadati</taxon>
        <taxon>Bacteroidota</taxon>
        <taxon>Bacteroidia</taxon>
        <taxon>Bacteroidales</taxon>
        <taxon>Bacteroidaceae</taxon>
        <taxon>Phocaeicola</taxon>
    </lineage>
</organism>
<dbReference type="eggNOG" id="ENOG5032NDQ">
    <property type="taxonomic scope" value="Bacteria"/>
</dbReference>
<dbReference type="OrthoDB" id="1030190at2"/>
<evidence type="ECO:0000313" key="2">
    <source>
        <dbReference type="Proteomes" id="UP000014073"/>
    </source>
</evidence>
<proteinExistence type="predicted"/>
<dbReference type="STRING" id="547042.BACCOPRO_01501"/>
<dbReference type="HOGENOM" id="CLU_1912835_0_0_10"/>
<name>S0F8B7_9BACT</name>
<keyword evidence="2" id="KW-1185">Reference proteome</keyword>
<dbReference type="Proteomes" id="UP000014073">
    <property type="component" value="Unassembled WGS sequence"/>
</dbReference>
<comment type="caution">
    <text evidence="1">The sequence shown here is derived from an EMBL/GenBank/DDBJ whole genome shotgun (WGS) entry which is preliminary data.</text>
</comment>
<protein>
    <submittedName>
        <fullName evidence="1">Uncharacterized protein</fullName>
    </submittedName>
</protein>
<dbReference type="RefSeq" id="WP_008142096.1">
    <property type="nucleotide sequence ID" value="NZ_EQ973637.1"/>
</dbReference>
<dbReference type="AlphaFoldDB" id="S0F8B7"/>
<dbReference type="GeneID" id="78404424"/>
<accession>S0F8B7</accession>
<gene>
    <name evidence="1" type="ORF">BACCOPRO_01501</name>
</gene>
<reference evidence="1 2" key="1">
    <citation type="submission" date="2008-12" db="EMBL/GenBank/DDBJ databases">
        <authorList>
            <person name="Fulton L."/>
            <person name="Clifton S."/>
            <person name="Fulton B."/>
            <person name="Xu J."/>
            <person name="Minx P."/>
            <person name="Pepin K.H."/>
            <person name="Johnson M."/>
            <person name="Bhonagiri V."/>
            <person name="Nash W.E."/>
            <person name="Mardis E.R."/>
            <person name="Wilson R.K."/>
        </authorList>
    </citation>
    <scope>NUCLEOTIDE SEQUENCE [LARGE SCALE GENOMIC DNA]</scope>
    <source>
        <strain evidence="1 2">DSM 18228</strain>
    </source>
</reference>
<sequence length="124" mass="14801">MKNFISKISKDALVSSSVALMMQEQYYYSLCPYWYDKFGQKYDTSISRDTPMYMCECYTLEECYHWLITEHNFSFEITQNEGIYHIVVVNCNCVVYKSKRESKCFKTIEEALNKGMEEALEFLY</sequence>
<evidence type="ECO:0000313" key="1">
    <source>
        <dbReference type="EMBL" id="EEF76007.1"/>
    </source>
</evidence>